<feature type="region of interest" description="Disordered" evidence="1">
    <location>
        <begin position="1"/>
        <end position="110"/>
    </location>
</feature>
<reference evidence="2" key="1">
    <citation type="submission" date="2024-10" db="EMBL/GenBank/DDBJ databases">
        <authorList>
            <person name="Ryan C."/>
        </authorList>
    </citation>
    <scope>NUCLEOTIDE SEQUENCE [LARGE SCALE GENOMIC DNA]</scope>
</reference>
<proteinExistence type="predicted"/>
<dbReference type="Proteomes" id="UP001497457">
    <property type="component" value="Chromosome 16b"/>
</dbReference>
<evidence type="ECO:0000256" key="1">
    <source>
        <dbReference type="SAM" id="MobiDB-lite"/>
    </source>
</evidence>
<dbReference type="EMBL" id="OZ075126">
    <property type="protein sequence ID" value="CAL4943652.1"/>
    <property type="molecule type" value="Genomic_DNA"/>
</dbReference>
<dbReference type="PANTHER" id="PTHR33696:SF23">
    <property type="entry name" value="OS03G0674900 PROTEIN"/>
    <property type="match status" value="1"/>
</dbReference>
<evidence type="ECO:0000313" key="4">
    <source>
        <dbReference type="Proteomes" id="UP001497457"/>
    </source>
</evidence>
<feature type="compositionally biased region" description="Low complexity" evidence="1">
    <location>
        <begin position="53"/>
        <end position="74"/>
    </location>
</feature>
<dbReference type="Proteomes" id="UP001497457">
    <property type="component" value="Chromosome 15b"/>
</dbReference>
<dbReference type="EMBL" id="OZ075125">
    <property type="protein sequence ID" value="CAL4935238.1"/>
    <property type="molecule type" value="Genomic_DNA"/>
</dbReference>
<evidence type="ECO:0000313" key="3">
    <source>
        <dbReference type="EMBL" id="CAL4943652.1"/>
    </source>
</evidence>
<keyword evidence="4" id="KW-1185">Reference proteome</keyword>
<dbReference type="AlphaFoldDB" id="A0ABC8Y2G1"/>
<gene>
    <name evidence="2" type="ORF">URODEC1_LOCUS29157</name>
    <name evidence="3" type="ORF">URODEC1_LOCUS34308</name>
</gene>
<name>A0ABC8Y2G1_9POAL</name>
<sequence>MKPGAAAATQRSGGGTVAFSWEQEPGVSKQSPAGTKKKPTAESPRPEPVSRRTLPATAKKAPAPAPAPLAAAPASRQHRLSVPPPPGGPGAPAVSPPRGNRGRRSRGVRPRDDPFLAAYLACCTEKGSHGKGAQKLLGWGGLGLGLGLGLRGLGLSCKTSCGAVEECVVRMARIPALDDDED</sequence>
<accession>A0ABC8Y2G1</accession>
<protein>
    <submittedName>
        <fullName evidence="2">Uncharacterized protein</fullName>
    </submittedName>
</protein>
<dbReference type="PANTHER" id="PTHR33696">
    <property type="entry name" value="T22J18.15-RELATED"/>
    <property type="match status" value="1"/>
</dbReference>
<evidence type="ECO:0000313" key="2">
    <source>
        <dbReference type="EMBL" id="CAL4935238.1"/>
    </source>
</evidence>
<organism evidence="2 4">
    <name type="scientific">Urochloa decumbens</name>
    <dbReference type="NCBI Taxonomy" id="240449"/>
    <lineage>
        <taxon>Eukaryota</taxon>
        <taxon>Viridiplantae</taxon>
        <taxon>Streptophyta</taxon>
        <taxon>Embryophyta</taxon>
        <taxon>Tracheophyta</taxon>
        <taxon>Spermatophyta</taxon>
        <taxon>Magnoliopsida</taxon>
        <taxon>Liliopsida</taxon>
        <taxon>Poales</taxon>
        <taxon>Poaceae</taxon>
        <taxon>PACMAD clade</taxon>
        <taxon>Panicoideae</taxon>
        <taxon>Panicodae</taxon>
        <taxon>Paniceae</taxon>
        <taxon>Melinidinae</taxon>
        <taxon>Urochloa</taxon>
    </lineage>
</organism>